<proteinExistence type="predicted"/>
<name>A0A0A0K9X4_CUCSA</name>
<accession>A0A0A0K9X4</accession>
<protein>
    <submittedName>
        <fullName evidence="1">Uncharacterized protein</fullName>
    </submittedName>
</protein>
<dbReference type="STRING" id="3659.A0A0A0K9X4"/>
<dbReference type="Proteomes" id="UP000029981">
    <property type="component" value="Chromosome 7"/>
</dbReference>
<dbReference type="InterPro" id="IPR009829">
    <property type="entry name" value="SKA1"/>
</dbReference>
<sequence>MQKLIEASLKQQKRLESISLHVPTYYQILPDRVSALNLNTSLCSEAKASGTELGSREAENVISVLPKEKKVSSPPLWYITIDELNSLSS</sequence>
<dbReference type="PANTHER" id="PTHR28573">
    <property type="entry name" value="SPINDLE AND KINETOCHORE-ASSOCIATED PROTEIN 1"/>
    <property type="match status" value="1"/>
</dbReference>
<evidence type="ECO:0000313" key="1">
    <source>
        <dbReference type="EMBL" id="KGN44611.1"/>
    </source>
</evidence>
<evidence type="ECO:0000313" key="2">
    <source>
        <dbReference type="Proteomes" id="UP000029981"/>
    </source>
</evidence>
<reference evidence="1 2" key="3">
    <citation type="journal article" date="2010" name="BMC Genomics">
        <title>Transcriptome sequencing and comparative analysis of cucumber flowers with different sex types.</title>
        <authorList>
            <person name="Guo S."/>
            <person name="Zheng Y."/>
            <person name="Joung J.G."/>
            <person name="Liu S."/>
            <person name="Zhang Z."/>
            <person name="Crasta O.R."/>
            <person name="Sobral B.W."/>
            <person name="Xu Y."/>
            <person name="Huang S."/>
            <person name="Fei Z."/>
        </authorList>
    </citation>
    <scope>NUCLEOTIDE SEQUENCE [LARGE SCALE GENOMIC DNA]</scope>
    <source>
        <strain evidence="2">cv. 9930</strain>
    </source>
</reference>
<dbReference type="EMBL" id="CM002928">
    <property type="protein sequence ID" value="KGN44611.1"/>
    <property type="molecule type" value="Genomic_DNA"/>
</dbReference>
<dbReference type="AlphaFoldDB" id="A0A0A0K9X4"/>
<dbReference type="Pfam" id="PF07160">
    <property type="entry name" value="SKA1"/>
    <property type="match status" value="1"/>
</dbReference>
<dbReference type="GO" id="GO:0008017">
    <property type="term" value="F:microtubule binding"/>
    <property type="evidence" value="ECO:0007669"/>
    <property type="project" value="InterPro"/>
</dbReference>
<reference evidence="1 2" key="4">
    <citation type="journal article" date="2011" name="BMC Genomics">
        <title>RNA-Seq improves annotation of protein-coding genes in the cucumber genome.</title>
        <authorList>
            <person name="Li Z."/>
            <person name="Zhang Z."/>
            <person name="Yan P."/>
            <person name="Huang S."/>
            <person name="Fei Z."/>
            <person name="Lin K."/>
        </authorList>
    </citation>
    <scope>NUCLEOTIDE SEQUENCE [LARGE SCALE GENOMIC DNA]</scope>
    <source>
        <strain evidence="2">cv. 9930</strain>
    </source>
</reference>
<reference evidence="1 2" key="2">
    <citation type="journal article" date="2009" name="PLoS ONE">
        <title>An integrated genetic and cytogenetic map of the cucumber genome.</title>
        <authorList>
            <person name="Ren Y."/>
            <person name="Zhang Z."/>
            <person name="Liu J."/>
            <person name="Staub J.E."/>
            <person name="Han Y."/>
            <person name="Cheng Z."/>
            <person name="Li X."/>
            <person name="Lu J."/>
            <person name="Miao H."/>
            <person name="Kang H."/>
            <person name="Xie B."/>
            <person name="Gu X."/>
            <person name="Wang X."/>
            <person name="Du Y."/>
            <person name="Jin W."/>
            <person name="Huang S."/>
        </authorList>
    </citation>
    <scope>NUCLEOTIDE SEQUENCE [LARGE SCALE GENOMIC DNA]</scope>
    <source>
        <strain evidence="2">cv. 9930</strain>
    </source>
</reference>
<dbReference type="Gramene" id="KGN44611">
    <property type="protein sequence ID" value="KGN44611"/>
    <property type="gene ID" value="Csa_7G342790"/>
</dbReference>
<gene>
    <name evidence="1" type="ORF">Csa_7G342790</name>
</gene>
<organism evidence="1 2">
    <name type="scientific">Cucumis sativus</name>
    <name type="common">Cucumber</name>
    <dbReference type="NCBI Taxonomy" id="3659"/>
    <lineage>
        <taxon>Eukaryota</taxon>
        <taxon>Viridiplantae</taxon>
        <taxon>Streptophyta</taxon>
        <taxon>Embryophyta</taxon>
        <taxon>Tracheophyta</taxon>
        <taxon>Spermatophyta</taxon>
        <taxon>Magnoliopsida</taxon>
        <taxon>eudicotyledons</taxon>
        <taxon>Gunneridae</taxon>
        <taxon>Pentapetalae</taxon>
        <taxon>rosids</taxon>
        <taxon>fabids</taxon>
        <taxon>Cucurbitales</taxon>
        <taxon>Cucurbitaceae</taxon>
        <taxon>Benincaseae</taxon>
        <taxon>Cucumis</taxon>
    </lineage>
</organism>
<dbReference type="GO" id="GO:0051301">
    <property type="term" value="P:cell division"/>
    <property type="evidence" value="ECO:0007669"/>
    <property type="project" value="InterPro"/>
</dbReference>
<dbReference type="PANTHER" id="PTHR28573:SF1">
    <property type="entry name" value="SPINDLE AND KINETOCHORE-ASSOCIATED PROTEIN 1"/>
    <property type="match status" value="1"/>
</dbReference>
<reference evidence="1 2" key="1">
    <citation type="journal article" date="2009" name="Nat. Genet.">
        <title>The genome of the cucumber, Cucumis sativus L.</title>
        <authorList>
            <person name="Huang S."/>
            <person name="Li R."/>
            <person name="Zhang Z."/>
            <person name="Li L."/>
            <person name="Gu X."/>
            <person name="Fan W."/>
            <person name="Lucas W.J."/>
            <person name="Wang X."/>
            <person name="Xie B."/>
            <person name="Ni P."/>
            <person name="Ren Y."/>
            <person name="Zhu H."/>
            <person name="Li J."/>
            <person name="Lin K."/>
            <person name="Jin W."/>
            <person name="Fei Z."/>
            <person name="Li G."/>
            <person name="Staub J."/>
            <person name="Kilian A."/>
            <person name="van der Vossen E.A."/>
            <person name="Wu Y."/>
            <person name="Guo J."/>
            <person name="He J."/>
            <person name="Jia Z."/>
            <person name="Ren Y."/>
            <person name="Tian G."/>
            <person name="Lu Y."/>
            <person name="Ruan J."/>
            <person name="Qian W."/>
            <person name="Wang M."/>
            <person name="Huang Q."/>
            <person name="Li B."/>
            <person name="Xuan Z."/>
            <person name="Cao J."/>
            <person name="Asan"/>
            <person name="Wu Z."/>
            <person name="Zhang J."/>
            <person name="Cai Q."/>
            <person name="Bai Y."/>
            <person name="Zhao B."/>
            <person name="Han Y."/>
            <person name="Li Y."/>
            <person name="Li X."/>
            <person name="Wang S."/>
            <person name="Shi Q."/>
            <person name="Liu S."/>
            <person name="Cho W.K."/>
            <person name="Kim J.Y."/>
            <person name="Xu Y."/>
            <person name="Heller-Uszynska K."/>
            <person name="Miao H."/>
            <person name="Cheng Z."/>
            <person name="Zhang S."/>
            <person name="Wu J."/>
            <person name="Yang Y."/>
            <person name="Kang H."/>
            <person name="Li M."/>
            <person name="Liang H."/>
            <person name="Ren X."/>
            <person name="Shi Z."/>
            <person name="Wen M."/>
            <person name="Jian M."/>
            <person name="Yang H."/>
            <person name="Zhang G."/>
            <person name="Yang Z."/>
            <person name="Chen R."/>
            <person name="Liu S."/>
            <person name="Li J."/>
            <person name="Ma L."/>
            <person name="Liu H."/>
            <person name="Zhou Y."/>
            <person name="Zhao J."/>
            <person name="Fang X."/>
            <person name="Li G."/>
            <person name="Fang L."/>
            <person name="Li Y."/>
            <person name="Liu D."/>
            <person name="Zheng H."/>
            <person name="Zhang Y."/>
            <person name="Qin N."/>
            <person name="Li Z."/>
            <person name="Yang G."/>
            <person name="Yang S."/>
            <person name="Bolund L."/>
            <person name="Kristiansen K."/>
            <person name="Zheng H."/>
            <person name="Li S."/>
            <person name="Zhang X."/>
            <person name="Yang H."/>
            <person name="Wang J."/>
            <person name="Sun R."/>
            <person name="Zhang B."/>
            <person name="Jiang S."/>
            <person name="Wang J."/>
            <person name="Du Y."/>
            <person name="Li S."/>
        </authorList>
    </citation>
    <scope>NUCLEOTIDE SEQUENCE [LARGE SCALE GENOMIC DNA]</scope>
    <source>
        <strain evidence="2">cv. 9930</strain>
    </source>
</reference>
<dbReference type="GO" id="GO:0007059">
    <property type="term" value="P:chromosome segregation"/>
    <property type="evidence" value="ECO:0007669"/>
    <property type="project" value="InterPro"/>
</dbReference>
<keyword evidence="2" id="KW-1185">Reference proteome</keyword>